<feature type="compositionally biased region" description="Low complexity" evidence="1">
    <location>
        <begin position="311"/>
        <end position="350"/>
    </location>
</feature>
<organism evidence="3 4">
    <name type="scientific">Thermoleophilum album</name>
    <dbReference type="NCBI Taxonomy" id="29539"/>
    <lineage>
        <taxon>Bacteria</taxon>
        <taxon>Bacillati</taxon>
        <taxon>Actinomycetota</taxon>
        <taxon>Thermoleophilia</taxon>
        <taxon>Thermoleophilales</taxon>
        <taxon>Thermoleophilaceae</taxon>
        <taxon>Thermoleophilum</taxon>
    </lineage>
</organism>
<dbReference type="CDD" id="cd17470">
    <property type="entry name" value="T3SS_Flik_C"/>
    <property type="match status" value="1"/>
</dbReference>
<dbReference type="InterPro" id="IPR038610">
    <property type="entry name" value="FliK-like_C_sf"/>
</dbReference>
<dbReference type="AlphaFoldDB" id="A0A1H6FW52"/>
<keyword evidence="4" id="KW-1185">Reference proteome</keyword>
<evidence type="ECO:0000259" key="2">
    <source>
        <dbReference type="Pfam" id="PF02120"/>
    </source>
</evidence>
<feature type="compositionally biased region" description="Polar residues" evidence="1">
    <location>
        <begin position="155"/>
        <end position="174"/>
    </location>
</feature>
<feature type="compositionally biased region" description="Polar residues" evidence="1">
    <location>
        <begin position="282"/>
        <end position="296"/>
    </location>
</feature>
<feature type="compositionally biased region" description="Low complexity" evidence="1">
    <location>
        <begin position="238"/>
        <end position="256"/>
    </location>
</feature>
<feature type="compositionally biased region" description="Low complexity" evidence="1">
    <location>
        <begin position="53"/>
        <end position="65"/>
    </location>
</feature>
<dbReference type="Proteomes" id="UP000222056">
    <property type="component" value="Unassembled WGS sequence"/>
</dbReference>
<keyword evidence="3" id="KW-0969">Cilium</keyword>
<gene>
    <name evidence="3" type="ORF">SAMN02745716_1700</name>
</gene>
<accession>A0A1H6FW52</accession>
<evidence type="ECO:0000313" key="3">
    <source>
        <dbReference type="EMBL" id="SEH14662.1"/>
    </source>
</evidence>
<proteinExistence type="predicted"/>
<dbReference type="Pfam" id="PF02120">
    <property type="entry name" value="Flg_hook"/>
    <property type="match status" value="1"/>
</dbReference>
<dbReference type="STRING" id="29539.SAMN02745716_1700"/>
<evidence type="ECO:0000313" key="4">
    <source>
        <dbReference type="Proteomes" id="UP000222056"/>
    </source>
</evidence>
<dbReference type="Gene3D" id="3.30.750.140">
    <property type="match status" value="1"/>
</dbReference>
<feature type="region of interest" description="Disordered" evidence="1">
    <location>
        <begin position="439"/>
        <end position="493"/>
    </location>
</feature>
<dbReference type="InterPro" id="IPR021136">
    <property type="entry name" value="Flagellar_hook_control-like_C"/>
</dbReference>
<protein>
    <submittedName>
        <fullName evidence="3">Flagellar hook-length control protein FliK</fullName>
    </submittedName>
</protein>
<feature type="domain" description="Flagellar hook-length control protein-like C-terminal" evidence="2">
    <location>
        <begin position="368"/>
        <end position="443"/>
    </location>
</feature>
<feature type="region of interest" description="Disordered" evidence="1">
    <location>
        <begin position="48"/>
        <end position="358"/>
    </location>
</feature>
<dbReference type="EMBL" id="FNWJ01000002">
    <property type="protein sequence ID" value="SEH14662.1"/>
    <property type="molecule type" value="Genomic_DNA"/>
</dbReference>
<keyword evidence="3" id="KW-0282">Flagellum</keyword>
<feature type="region of interest" description="Disordered" evidence="1">
    <location>
        <begin position="1"/>
        <end position="34"/>
    </location>
</feature>
<evidence type="ECO:0000256" key="1">
    <source>
        <dbReference type="SAM" id="MobiDB-lite"/>
    </source>
</evidence>
<sequence>MTLRVDSQALAPPLPTRQSKEPRGEPPPDPGGGFALLLAAWTAVAEGRDRGGDTAANAAGEASGEGVRGPSERAAAAPVEQATGASSPLGEAPAASAAAGASGAPAGCTGAGPAAAQCSSLAAGEPGSGERRSTGIGSPALPSQPRGAPAGAPQIATTGQPQGVTTGEPSSQSGAGLRALPAGVPVPANVEGEQRPAAPPTPLPATGASDGAAGQPPVVPNDQPAAAGGHAAAERSAPDASGSAQPPQSPASHPAGVTVTYGAQPGSAVPPGAHPDPESPPTAASDQQHGPPQTTADARHKSAETTVAERPGSAAPAGDGAAASTAGAATSSAGAAASGTGTTPSSGGPSVAQPPHQRLFEAARTAVWTLATRGGQHARLRLRPPTLGELEVRLHEREGALQVRIVASEESSARALAATADQLRRALERQDLRVVTLEVESAPASSPGTGAPSERQGTDGRSPTGAPAQGHAAGNEALRLASGEGEEEAPEATARTVVVARGFVIDVLA</sequence>
<reference evidence="4" key="1">
    <citation type="submission" date="2016-10" db="EMBL/GenBank/DDBJ databases">
        <authorList>
            <person name="Varghese N."/>
            <person name="Submissions S."/>
        </authorList>
    </citation>
    <scope>NUCLEOTIDE SEQUENCE [LARGE SCALE GENOMIC DNA]</scope>
    <source>
        <strain evidence="4">ATCC 35263</strain>
    </source>
</reference>
<keyword evidence="3" id="KW-0966">Cell projection</keyword>
<feature type="compositionally biased region" description="Low complexity" evidence="1">
    <location>
        <begin position="84"/>
        <end position="116"/>
    </location>
</feature>
<name>A0A1H6FW52_THEAL</name>